<dbReference type="EMBL" id="BARW01001231">
    <property type="protein sequence ID" value="GAI72536.1"/>
    <property type="molecule type" value="Genomic_DNA"/>
</dbReference>
<sequence>MGKRFYKIRDPVTGYWHSPKDFDKPVALSPLAKVMTSNGDKAFKTVGIINDPGELALEFGSADGHKIPGLFDNVKARFKEAITHYMERGWLSDTDLAEMGLERKVTKIGGLVFPTRLGEHNIKREQEGSSEKFIV</sequence>
<protein>
    <submittedName>
        <fullName evidence="1">Uncharacterized protein</fullName>
    </submittedName>
</protein>
<dbReference type="AlphaFoldDB" id="X1S063"/>
<evidence type="ECO:0000313" key="1">
    <source>
        <dbReference type="EMBL" id="GAI72536.1"/>
    </source>
</evidence>
<organism evidence="1">
    <name type="scientific">marine sediment metagenome</name>
    <dbReference type="NCBI Taxonomy" id="412755"/>
    <lineage>
        <taxon>unclassified sequences</taxon>
        <taxon>metagenomes</taxon>
        <taxon>ecological metagenomes</taxon>
    </lineage>
</organism>
<reference evidence="1" key="1">
    <citation type="journal article" date="2014" name="Front. Microbiol.">
        <title>High frequency of phylogenetically diverse reductive dehalogenase-homologous genes in deep subseafloor sedimentary metagenomes.</title>
        <authorList>
            <person name="Kawai M."/>
            <person name="Futagami T."/>
            <person name="Toyoda A."/>
            <person name="Takaki Y."/>
            <person name="Nishi S."/>
            <person name="Hori S."/>
            <person name="Arai W."/>
            <person name="Tsubouchi T."/>
            <person name="Morono Y."/>
            <person name="Uchiyama I."/>
            <person name="Ito T."/>
            <person name="Fujiyama A."/>
            <person name="Inagaki F."/>
            <person name="Takami H."/>
        </authorList>
    </citation>
    <scope>NUCLEOTIDE SEQUENCE</scope>
    <source>
        <strain evidence="1">Expedition CK06-06</strain>
    </source>
</reference>
<name>X1S063_9ZZZZ</name>
<comment type="caution">
    <text evidence="1">The sequence shown here is derived from an EMBL/GenBank/DDBJ whole genome shotgun (WGS) entry which is preliminary data.</text>
</comment>
<gene>
    <name evidence="1" type="ORF">S12H4_04120</name>
</gene>
<accession>X1S063</accession>
<proteinExistence type="predicted"/>